<name>A0A8X8YFT1_SALSN</name>
<accession>A0A8X8YFT1</accession>
<dbReference type="InterPro" id="IPR024826">
    <property type="entry name" value="DNA_pol_delta/II_ssu"/>
</dbReference>
<dbReference type="PANTHER" id="PTHR10416">
    <property type="entry name" value="DNA POLYMERASE DELTA SUBUNIT 2"/>
    <property type="match status" value="1"/>
</dbReference>
<keyword evidence="2" id="KW-0235">DNA replication</keyword>
<keyword evidence="5" id="KW-1185">Reference proteome</keyword>
<evidence type="ECO:0000256" key="1">
    <source>
        <dbReference type="ARBA" id="ARBA00006035"/>
    </source>
</evidence>
<reference evidence="4" key="2">
    <citation type="submission" date="2020-08" db="EMBL/GenBank/DDBJ databases">
        <title>Plant Genome Project.</title>
        <authorList>
            <person name="Zhang R.-G."/>
        </authorList>
    </citation>
    <scope>NUCLEOTIDE SEQUENCE</scope>
    <source>
        <strain evidence="4">Huo1</strain>
        <tissue evidence="4">Leaf</tissue>
    </source>
</reference>
<dbReference type="Pfam" id="PF04042">
    <property type="entry name" value="DNA_pol_E_B"/>
    <property type="match status" value="1"/>
</dbReference>
<sequence>MEVNSENGLLQGKQATTYKLPEVTFLIVNETYIGQQHSRIYVARLGLMRTMVYSPGNPICQEQGMAPHIVRVVIAGNSVEFARGILNGQNLGSRDQSKLSEHVKELDILMSQIAAGIPVDIMPGEADPANSALPQLLYVWFLGTSGQNIDDLAKYSNATSKLKFLERTLGWRHIAPTAPNTLGSNGQAVRLICIPKFSKNWNCCDVSHLLVQLNLRNLECLALTIGFQFDS</sequence>
<dbReference type="GO" id="GO:0006271">
    <property type="term" value="P:DNA strand elongation involved in DNA replication"/>
    <property type="evidence" value="ECO:0007669"/>
    <property type="project" value="TreeGrafter"/>
</dbReference>
<dbReference type="EMBL" id="PNBA02000003">
    <property type="protein sequence ID" value="KAG6429031.1"/>
    <property type="molecule type" value="Genomic_DNA"/>
</dbReference>
<protein>
    <recommendedName>
        <fullName evidence="3">DNA polymerase alpha/delta/epsilon subunit B domain-containing protein</fullName>
    </recommendedName>
</protein>
<evidence type="ECO:0000256" key="2">
    <source>
        <dbReference type="ARBA" id="ARBA00022705"/>
    </source>
</evidence>
<dbReference type="AlphaFoldDB" id="A0A8X8YFT1"/>
<dbReference type="PANTHER" id="PTHR10416:SF0">
    <property type="entry name" value="DNA POLYMERASE DELTA SUBUNIT 2"/>
    <property type="match status" value="1"/>
</dbReference>
<evidence type="ECO:0000313" key="5">
    <source>
        <dbReference type="Proteomes" id="UP000298416"/>
    </source>
</evidence>
<dbReference type="Proteomes" id="UP000298416">
    <property type="component" value="Unassembled WGS sequence"/>
</dbReference>
<evidence type="ECO:0000313" key="4">
    <source>
        <dbReference type="EMBL" id="KAG6429031.1"/>
    </source>
</evidence>
<organism evidence="4">
    <name type="scientific">Salvia splendens</name>
    <name type="common">Scarlet sage</name>
    <dbReference type="NCBI Taxonomy" id="180675"/>
    <lineage>
        <taxon>Eukaryota</taxon>
        <taxon>Viridiplantae</taxon>
        <taxon>Streptophyta</taxon>
        <taxon>Embryophyta</taxon>
        <taxon>Tracheophyta</taxon>
        <taxon>Spermatophyta</taxon>
        <taxon>Magnoliopsida</taxon>
        <taxon>eudicotyledons</taxon>
        <taxon>Gunneridae</taxon>
        <taxon>Pentapetalae</taxon>
        <taxon>asterids</taxon>
        <taxon>lamiids</taxon>
        <taxon>Lamiales</taxon>
        <taxon>Lamiaceae</taxon>
        <taxon>Nepetoideae</taxon>
        <taxon>Mentheae</taxon>
        <taxon>Salviinae</taxon>
        <taxon>Salvia</taxon>
        <taxon>Salvia subgen. Calosphace</taxon>
        <taxon>core Calosphace</taxon>
    </lineage>
</organism>
<feature type="domain" description="DNA polymerase alpha/delta/epsilon subunit B" evidence="3">
    <location>
        <begin position="66"/>
        <end position="135"/>
    </location>
</feature>
<reference evidence="4" key="1">
    <citation type="submission" date="2018-01" db="EMBL/GenBank/DDBJ databases">
        <authorList>
            <person name="Mao J.F."/>
        </authorList>
    </citation>
    <scope>NUCLEOTIDE SEQUENCE</scope>
    <source>
        <strain evidence="4">Huo1</strain>
        <tissue evidence="4">Leaf</tissue>
    </source>
</reference>
<dbReference type="Gene3D" id="3.60.21.50">
    <property type="match status" value="2"/>
</dbReference>
<proteinExistence type="inferred from homology"/>
<dbReference type="InterPro" id="IPR007185">
    <property type="entry name" value="DNA_pol_a/d/e_bsu"/>
</dbReference>
<evidence type="ECO:0000259" key="3">
    <source>
        <dbReference type="Pfam" id="PF04042"/>
    </source>
</evidence>
<comment type="similarity">
    <text evidence="1">Belongs to the DNA polymerase delta/II small subunit family.</text>
</comment>
<dbReference type="GO" id="GO:0003677">
    <property type="term" value="F:DNA binding"/>
    <property type="evidence" value="ECO:0007669"/>
    <property type="project" value="InterPro"/>
</dbReference>
<gene>
    <name evidence="4" type="ORF">SASPL_107070</name>
</gene>
<comment type="caution">
    <text evidence="4">The sequence shown here is derived from an EMBL/GenBank/DDBJ whole genome shotgun (WGS) entry which is preliminary data.</text>
</comment>
<dbReference type="GO" id="GO:0043625">
    <property type="term" value="C:delta DNA polymerase complex"/>
    <property type="evidence" value="ECO:0007669"/>
    <property type="project" value="TreeGrafter"/>
</dbReference>